<dbReference type="GO" id="GO:0035269">
    <property type="term" value="P:protein O-linked glycosylation via mannose"/>
    <property type="evidence" value="ECO:0007669"/>
    <property type="project" value="TreeGrafter"/>
</dbReference>
<dbReference type="Proteomes" id="UP001465755">
    <property type="component" value="Unassembled WGS sequence"/>
</dbReference>
<comment type="subcellular location">
    <subcellularLocation>
        <location evidence="1">Membrane</location>
        <topology evidence="1">Single-pass type II membrane protein</topology>
    </subcellularLocation>
</comment>
<keyword evidence="7" id="KW-0732">Signal</keyword>
<keyword evidence="2" id="KW-0812">Transmembrane</keyword>
<dbReference type="PANTHER" id="PTHR12270">
    <property type="entry name" value="GLYCOSYLTRANSFERASE-RELATED"/>
    <property type="match status" value="1"/>
</dbReference>
<keyword evidence="9" id="KW-1185">Reference proteome</keyword>
<proteinExistence type="predicted"/>
<name>A0AAW1NVR7_9CHLO</name>
<dbReference type="GO" id="GO:0016020">
    <property type="term" value="C:membrane"/>
    <property type="evidence" value="ECO:0007669"/>
    <property type="project" value="UniProtKB-SubCell"/>
</dbReference>
<evidence type="ECO:0000256" key="1">
    <source>
        <dbReference type="ARBA" id="ARBA00004606"/>
    </source>
</evidence>
<dbReference type="PANTHER" id="PTHR12270:SF52">
    <property type="entry name" value="GLYCOSYLTRANSFERASE-LIKE PROTEIN GNT13-RELATED"/>
    <property type="match status" value="1"/>
</dbReference>
<evidence type="ECO:0000256" key="3">
    <source>
        <dbReference type="ARBA" id="ARBA00022968"/>
    </source>
</evidence>
<evidence type="ECO:0000256" key="7">
    <source>
        <dbReference type="SAM" id="SignalP"/>
    </source>
</evidence>
<dbReference type="GO" id="GO:0015020">
    <property type="term" value="F:glucuronosyltransferase activity"/>
    <property type="evidence" value="ECO:0007669"/>
    <property type="project" value="TreeGrafter"/>
</dbReference>
<keyword evidence="6" id="KW-0325">Glycoprotein</keyword>
<dbReference type="EMBL" id="JALJOQ010000114">
    <property type="protein sequence ID" value="KAK9796664.1"/>
    <property type="molecule type" value="Genomic_DNA"/>
</dbReference>
<dbReference type="AlphaFoldDB" id="A0AAW1NVR7"/>
<organism evidence="8 9">
    <name type="scientific">Symbiochloris irregularis</name>
    <dbReference type="NCBI Taxonomy" id="706552"/>
    <lineage>
        <taxon>Eukaryota</taxon>
        <taxon>Viridiplantae</taxon>
        <taxon>Chlorophyta</taxon>
        <taxon>core chlorophytes</taxon>
        <taxon>Trebouxiophyceae</taxon>
        <taxon>Trebouxiales</taxon>
        <taxon>Trebouxiaceae</taxon>
        <taxon>Symbiochloris</taxon>
    </lineage>
</organism>
<evidence type="ECO:0000256" key="4">
    <source>
        <dbReference type="ARBA" id="ARBA00022989"/>
    </source>
</evidence>
<protein>
    <submittedName>
        <fullName evidence="8">Uncharacterized protein</fullName>
    </submittedName>
</protein>
<reference evidence="8 9" key="1">
    <citation type="journal article" date="2024" name="Nat. Commun.">
        <title>Phylogenomics reveals the evolutionary origins of lichenization in chlorophyte algae.</title>
        <authorList>
            <person name="Puginier C."/>
            <person name="Libourel C."/>
            <person name="Otte J."/>
            <person name="Skaloud P."/>
            <person name="Haon M."/>
            <person name="Grisel S."/>
            <person name="Petersen M."/>
            <person name="Berrin J.G."/>
            <person name="Delaux P.M."/>
            <person name="Dal Grande F."/>
            <person name="Keller J."/>
        </authorList>
    </citation>
    <scope>NUCLEOTIDE SEQUENCE [LARGE SCALE GENOMIC DNA]</scope>
    <source>
        <strain evidence="8 9">SAG 2036</strain>
    </source>
</reference>
<keyword evidence="4" id="KW-1133">Transmembrane helix</keyword>
<dbReference type="Pfam" id="PF13896">
    <property type="entry name" value="Glyco_transf_49"/>
    <property type="match status" value="2"/>
</dbReference>
<keyword evidence="3" id="KW-0735">Signal-anchor</keyword>
<feature type="chain" id="PRO_5043564902" evidence="7">
    <location>
        <begin position="24"/>
        <end position="404"/>
    </location>
</feature>
<dbReference type="InterPro" id="IPR051292">
    <property type="entry name" value="Xyl/GlcA_transferase"/>
</dbReference>
<evidence type="ECO:0000256" key="5">
    <source>
        <dbReference type="ARBA" id="ARBA00023136"/>
    </source>
</evidence>
<dbReference type="SUPFAM" id="SSF53448">
    <property type="entry name" value="Nucleotide-diphospho-sugar transferases"/>
    <property type="match status" value="1"/>
</dbReference>
<dbReference type="GO" id="GO:0042285">
    <property type="term" value="F:xylosyltransferase activity"/>
    <property type="evidence" value="ECO:0007669"/>
    <property type="project" value="TreeGrafter"/>
</dbReference>
<keyword evidence="5" id="KW-0472">Membrane</keyword>
<evidence type="ECO:0000313" key="8">
    <source>
        <dbReference type="EMBL" id="KAK9796664.1"/>
    </source>
</evidence>
<feature type="signal peptide" evidence="7">
    <location>
        <begin position="1"/>
        <end position="23"/>
    </location>
</feature>
<accession>A0AAW1NVR7</accession>
<gene>
    <name evidence="8" type="ORF">WJX73_002272</name>
</gene>
<evidence type="ECO:0000256" key="2">
    <source>
        <dbReference type="ARBA" id="ARBA00022692"/>
    </source>
</evidence>
<dbReference type="Gene3D" id="3.90.550.10">
    <property type="entry name" value="Spore Coat Polysaccharide Biosynthesis Protein SpsA, Chain A"/>
    <property type="match status" value="1"/>
</dbReference>
<evidence type="ECO:0000313" key="9">
    <source>
        <dbReference type="Proteomes" id="UP001465755"/>
    </source>
</evidence>
<dbReference type="InterPro" id="IPR029044">
    <property type="entry name" value="Nucleotide-diphossugar_trans"/>
</dbReference>
<evidence type="ECO:0000256" key="6">
    <source>
        <dbReference type="ARBA" id="ARBA00023180"/>
    </source>
</evidence>
<comment type="caution">
    <text evidence="8">The sequence shown here is derived from an EMBL/GenBank/DDBJ whole genome shotgun (WGS) entry which is preliminary data.</text>
</comment>
<sequence>MLASERWRALCLSLFLLVAHTAAQAPPEHNSTCPNHPADRFTYGRVRLPSLKVEATFQSQRPRSPSDITIVTQCSVDRLPMLREQCKSWLGITSVAVYWPLMFFQANNTDSIKAAVDTVQQFHTALEAEGWCRMDMALVSEVVKTHDLWAYPYNALRNQALARAATEVVLLLDADFVVSAGLHERLSASTQFAALTEDTAAQRNAIVLPAFETEASLGIEAGGQIATDAQKSNKEQLKELFDSRKIIQFAEFYPVGHRSTNYKKWFTTSIPYSIKFKSGYEPYVLVSRRHMPWYDERFRGYGWDKVMQIYQLDALDFRFLAHPSAFVMHRPHPPSSGYNHTFTGEAYTQKHKPTDHLWKMERIAKDMMAELRVGTYPDRGVTALHECRMASRAEPVTVREHNWW</sequence>